<evidence type="ECO:0000313" key="5">
    <source>
        <dbReference type="Proteomes" id="UP001056436"/>
    </source>
</evidence>
<evidence type="ECO:0000259" key="3">
    <source>
        <dbReference type="Pfam" id="PF05368"/>
    </source>
</evidence>
<dbReference type="GO" id="GO:0016491">
    <property type="term" value="F:oxidoreductase activity"/>
    <property type="evidence" value="ECO:0007669"/>
    <property type="project" value="UniProtKB-KW"/>
</dbReference>
<proteinExistence type="predicted"/>
<dbReference type="InterPro" id="IPR036291">
    <property type="entry name" value="NAD(P)-bd_dom_sf"/>
</dbReference>
<reference evidence="4" key="1">
    <citation type="submission" date="2019-01" db="EMBL/GenBank/DDBJ databases">
        <title>Colletotrichum abscissum LGMF1257.</title>
        <authorList>
            <person name="Baroncelli R."/>
        </authorList>
    </citation>
    <scope>NUCLEOTIDE SEQUENCE</scope>
    <source>
        <strain evidence="4">Ca142</strain>
    </source>
</reference>
<evidence type="ECO:0000256" key="2">
    <source>
        <dbReference type="ARBA" id="ARBA00023002"/>
    </source>
</evidence>
<dbReference type="PANTHER" id="PTHR47706:SF9">
    <property type="entry name" value="NMRA-LIKE DOMAIN-CONTAINING PROTEIN-RELATED"/>
    <property type="match status" value="1"/>
</dbReference>
<keyword evidence="2" id="KW-0560">Oxidoreductase</keyword>
<sequence>MKVALIGGTGETGSTIVNALLESDIPALKIIAIVRPASERKPDVVALEKRGVAVAVVDLEGPRAELVDVLEGADVLISAIHVSALGSQIPLADAAKAAGVKRFVPCFFATVAPAKGVLTLRQLKEEALLHAKKIRLPYTVIDVGWWYQLSIPRLPSGRIDSATPLPVNFIAGDGSTLSALTDVRDVGRFTARIIADPRTINKMVFVYGDILSQNQIFNMLDEMSGETTKREYASISQTQSINMPAEAMENAIAAESLTADAIEKSAFDNRMKIFYEYWYSMGVRGDNTLEYAEFLGYVDGTKLYPDFQPITFEAFLKEVLDGKPVAIYRTLEQNVAKAEKKAKA</sequence>
<dbReference type="Proteomes" id="UP001056436">
    <property type="component" value="Unassembled WGS sequence"/>
</dbReference>
<dbReference type="Gene3D" id="3.40.50.720">
    <property type="entry name" value="NAD(P)-binding Rossmann-like Domain"/>
    <property type="match status" value="1"/>
</dbReference>
<dbReference type="OrthoDB" id="419598at2759"/>
<dbReference type="InterPro" id="IPR051609">
    <property type="entry name" value="NmrA/Isoflavone_reductase-like"/>
</dbReference>
<protein>
    <submittedName>
        <fullName evidence="4">Isoflavone reductase</fullName>
    </submittedName>
</protein>
<dbReference type="AlphaFoldDB" id="A0A9Q0B941"/>
<dbReference type="SUPFAM" id="SSF51735">
    <property type="entry name" value="NAD(P)-binding Rossmann-fold domains"/>
    <property type="match status" value="1"/>
</dbReference>
<dbReference type="EMBL" id="SDAQ01000006">
    <property type="protein sequence ID" value="KAI3557898.1"/>
    <property type="molecule type" value="Genomic_DNA"/>
</dbReference>
<evidence type="ECO:0000313" key="4">
    <source>
        <dbReference type="EMBL" id="KAI3557898.1"/>
    </source>
</evidence>
<gene>
    <name evidence="4" type="ORF">CABS02_02080</name>
</gene>
<dbReference type="PANTHER" id="PTHR47706">
    <property type="entry name" value="NMRA-LIKE FAMILY PROTEIN"/>
    <property type="match status" value="1"/>
</dbReference>
<dbReference type="InterPro" id="IPR008030">
    <property type="entry name" value="NmrA-like"/>
</dbReference>
<name>A0A9Q0B941_9PEZI</name>
<keyword evidence="1" id="KW-0521">NADP</keyword>
<dbReference type="Gene3D" id="3.90.25.10">
    <property type="entry name" value="UDP-galactose 4-epimerase, domain 1"/>
    <property type="match status" value="1"/>
</dbReference>
<organism evidence="4 5">
    <name type="scientific">Colletotrichum abscissum</name>
    <dbReference type="NCBI Taxonomy" id="1671311"/>
    <lineage>
        <taxon>Eukaryota</taxon>
        <taxon>Fungi</taxon>
        <taxon>Dikarya</taxon>
        <taxon>Ascomycota</taxon>
        <taxon>Pezizomycotina</taxon>
        <taxon>Sordariomycetes</taxon>
        <taxon>Hypocreomycetidae</taxon>
        <taxon>Glomerellales</taxon>
        <taxon>Glomerellaceae</taxon>
        <taxon>Colletotrichum</taxon>
        <taxon>Colletotrichum acutatum species complex</taxon>
    </lineage>
</organism>
<dbReference type="Pfam" id="PF05368">
    <property type="entry name" value="NmrA"/>
    <property type="match status" value="1"/>
</dbReference>
<feature type="domain" description="NmrA-like" evidence="3">
    <location>
        <begin position="2"/>
        <end position="316"/>
    </location>
</feature>
<accession>A0A9Q0B941</accession>
<evidence type="ECO:0000256" key="1">
    <source>
        <dbReference type="ARBA" id="ARBA00022857"/>
    </source>
</evidence>
<keyword evidence="5" id="KW-1185">Reference proteome</keyword>
<comment type="caution">
    <text evidence="4">The sequence shown here is derived from an EMBL/GenBank/DDBJ whole genome shotgun (WGS) entry which is preliminary data.</text>
</comment>